<dbReference type="EMBL" id="JAGGKC010000048">
    <property type="protein sequence ID" value="MBP1920895.1"/>
    <property type="molecule type" value="Genomic_DNA"/>
</dbReference>
<feature type="transmembrane region" description="Helical" evidence="1">
    <location>
        <begin position="61"/>
        <end position="80"/>
    </location>
</feature>
<keyword evidence="1" id="KW-0812">Transmembrane</keyword>
<proteinExistence type="predicted"/>
<sequence>MEYLFTVSYFLAFLFLMVYGAYQLITYFRKDHNVTRINRLTMVMTALSFMAFMYLDFSMVNAIIGSVIFMIMIRVAYVIYSDTYE</sequence>
<name>A0ABS4G8K7_9CLOT</name>
<evidence type="ECO:0000313" key="2">
    <source>
        <dbReference type="EMBL" id="MBP1920895.1"/>
    </source>
</evidence>
<reference evidence="2 3" key="1">
    <citation type="submission" date="2021-03" db="EMBL/GenBank/DDBJ databases">
        <title>Genomic Encyclopedia of Type Strains, Phase IV (KMG-IV): sequencing the most valuable type-strain genomes for metagenomic binning, comparative biology and taxonomic classification.</title>
        <authorList>
            <person name="Goeker M."/>
        </authorList>
    </citation>
    <scope>NUCLEOTIDE SEQUENCE [LARGE SCALE GENOMIC DNA]</scope>
    <source>
        <strain evidence="2 3">DSM 6139</strain>
    </source>
</reference>
<dbReference type="RefSeq" id="WP_209461047.1">
    <property type="nucleotide sequence ID" value="NZ_JAGGKC010000048.1"/>
</dbReference>
<keyword evidence="3" id="KW-1185">Reference proteome</keyword>
<keyword evidence="1" id="KW-0472">Membrane</keyword>
<dbReference type="Proteomes" id="UP001519271">
    <property type="component" value="Unassembled WGS sequence"/>
</dbReference>
<evidence type="ECO:0000313" key="3">
    <source>
        <dbReference type="Proteomes" id="UP001519271"/>
    </source>
</evidence>
<feature type="transmembrane region" description="Helical" evidence="1">
    <location>
        <begin position="6"/>
        <end position="25"/>
    </location>
</feature>
<comment type="caution">
    <text evidence="2">The sequence shown here is derived from an EMBL/GenBank/DDBJ whole genome shotgun (WGS) entry which is preliminary data.</text>
</comment>
<evidence type="ECO:0000256" key="1">
    <source>
        <dbReference type="SAM" id="Phobius"/>
    </source>
</evidence>
<keyword evidence="1" id="KW-1133">Transmembrane helix</keyword>
<organism evidence="2 3">
    <name type="scientific">Youngiibacter multivorans</name>
    <dbReference type="NCBI Taxonomy" id="937251"/>
    <lineage>
        <taxon>Bacteria</taxon>
        <taxon>Bacillati</taxon>
        <taxon>Bacillota</taxon>
        <taxon>Clostridia</taxon>
        <taxon>Eubacteriales</taxon>
        <taxon>Clostridiaceae</taxon>
        <taxon>Youngiibacter</taxon>
    </lineage>
</organism>
<accession>A0ABS4G8K7</accession>
<gene>
    <name evidence="2" type="ORF">J2Z34_003415</name>
</gene>
<protein>
    <submittedName>
        <fullName evidence="2">Uncharacterized protein</fullName>
    </submittedName>
</protein>
<feature type="transmembrane region" description="Helical" evidence="1">
    <location>
        <begin position="37"/>
        <end position="55"/>
    </location>
</feature>